<dbReference type="AlphaFoldDB" id="A0AAP4A6K4"/>
<keyword evidence="2" id="KW-0378">Hydrolase</keyword>
<dbReference type="PANTHER" id="PTHR30399">
    <property type="entry name" value="UNCHARACTERIZED PROTEIN YGJP"/>
    <property type="match status" value="1"/>
</dbReference>
<dbReference type="InterPro" id="IPR002725">
    <property type="entry name" value="YgjP-like_metallopeptidase"/>
</dbReference>
<keyword evidence="2" id="KW-0645">Protease</keyword>
<evidence type="ECO:0000313" key="2">
    <source>
        <dbReference type="EMBL" id="MDH2336145.1"/>
    </source>
</evidence>
<dbReference type="CDD" id="cd07344">
    <property type="entry name" value="M48_yhfN_like"/>
    <property type="match status" value="1"/>
</dbReference>
<dbReference type="InterPro" id="IPR053136">
    <property type="entry name" value="UTP_pyrophosphatase-like"/>
</dbReference>
<proteinExistence type="predicted"/>
<dbReference type="PANTHER" id="PTHR30399:SF1">
    <property type="entry name" value="UTP PYROPHOSPHATASE"/>
    <property type="match status" value="1"/>
</dbReference>
<feature type="domain" description="YgjP-like metallopeptidase" evidence="1">
    <location>
        <begin position="22"/>
        <end position="231"/>
    </location>
</feature>
<dbReference type="EC" id="3.4.-.-" evidence="2"/>
<organism evidence="2 3">
    <name type="scientific">Clostridium perfringens</name>
    <dbReference type="NCBI Taxonomy" id="1502"/>
    <lineage>
        <taxon>Bacteria</taxon>
        <taxon>Bacillati</taxon>
        <taxon>Bacillota</taxon>
        <taxon>Clostridia</taxon>
        <taxon>Eubacteriales</taxon>
        <taxon>Clostridiaceae</taxon>
        <taxon>Clostridium</taxon>
    </lineage>
</organism>
<comment type="caution">
    <text evidence="2">The sequence shown here is derived from an EMBL/GenBank/DDBJ whole genome shotgun (WGS) entry which is preliminary data.</text>
</comment>
<dbReference type="Gene3D" id="3.30.2010.10">
    <property type="entry name" value="Metalloproteases ('zincins'), catalytic domain"/>
    <property type="match status" value="1"/>
</dbReference>
<keyword evidence="2" id="KW-0482">Metalloprotease</keyword>
<dbReference type="GO" id="GO:0008237">
    <property type="term" value="F:metallopeptidase activity"/>
    <property type="evidence" value="ECO:0007669"/>
    <property type="project" value="UniProtKB-KW"/>
</dbReference>
<dbReference type="EMBL" id="JARVUX010000002">
    <property type="protein sequence ID" value="MDH2336145.1"/>
    <property type="molecule type" value="Genomic_DNA"/>
</dbReference>
<dbReference type="RefSeq" id="WP_279857608.1">
    <property type="nucleotide sequence ID" value="NZ_JARVUX010000002.1"/>
</dbReference>
<gene>
    <name evidence="2" type="ORF">QDQ28_08055</name>
</gene>
<sequence length="238" mass="28946">MRLKFQYENKTIDFELILSKRKTMSIEISVEGEVKVRAPIGVSEEVIISQVWKKGKWILEKKEEAYKRNFKKIEKNYKDGDLFMYLGNEYPLKIKFSPFLKKTSVKIIGKELVAYMTEYNKEKLRKAIELWYRDEGLRIIKERVEHYLKFYQMKPRSIKVKEQKRRWGSCTYYNDLLFNWRCIMAPLEVVDYIVVHEMTHMVHKDHSKNYWNFVSKVIPNYKEQKMWLKENGIRMDIS</sequence>
<accession>A0AAP4A6K4</accession>
<evidence type="ECO:0000313" key="3">
    <source>
        <dbReference type="Proteomes" id="UP001222958"/>
    </source>
</evidence>
<protein>
    <submittedName>
        <fullName evidence="2">SprT family zinc-dependent metalloprotease</fullName>
        <ecNumber evidence="2">3.4.-.-</ecNumber>
    </submittedName>
</protein>
<name>A0AAP4A6K4_CLOPF</name>
<dbReference type="Pfam" id="PF01863">
    <property type="entry name" value="YgjP-like"/>
    <property type="match status" value="1"/>
</dbReference>
<evidence type="ECO:0000259" key="1">
    <source>
        <dbReference type="Pfam" id="PF01863"/>
    </source>
</evidence>
<reference evidence="2" key="1">
    <citation type="submission" date="2023-04" db="EMBL/GenBank/DDBJ databases">
        <title>Epidemiological investigation of Clostridium perfringens isolated from cattle.</title>
        <authorList>
            <person name="Tian R."/>
        </authorList>
    </citation>
    <scope>NUCLEOTIDE SEQUENCE</scope>
    <source>
        <strain evidence="2">ZWCP172</strain>
    </source>
</reference>
<dbReference type="Proteomes" id="UP001222958">
    <property type="component" value="Unassembled WGS sequence"/>
</dbReference>